<name>A0ACB7S2V5_HYAAI</name>
<dbReference type="EMBL" id="CM023486">
    <property type="protein sequence ID" value="KAH6928422.1"/>
    <property type="molecule type" value="Genomic_DNA"/>
</dbReference>
<keyword evidence="2" id="KW-1185">Reference proteome</keyword>
<dbReference type="Proteomes" id="UP000821845">
    <property type="component" value="Chromosome 6"/>
</dbReference>
<protein>
    <submittedName>
        <fullName evidence="1">Uncharacterized protein</fullName>
    </submittedName>
</protein>
<organism evidence="1 2">
    <name type="scientific">Hyalomma asiaticum</name>
    <name type="common">Tick</name>
    <dbReference type="NCBI Taxonomy" id="266040"/>
    <lineage>
        <taxon>Eukaryota</taxon>
        <taxon>Metazoa</taxon>
        <taxon>Ecdysozoa</taxon>
        <taxon>Arthropoda</taxon>
        <taxon>Chelicerata</taxon>
        <taxon>Arachnida</taxon>
        <taxon>Acari</taxon>
        <taxon>Parasitiformes</taxon>
        <taxon>Ixodida</taxon>
        <taxon>Ixodoidea</taxon>
        <taxon>Ixodidae</taxon>
        <taxon>Hyalomminae</taxon>
        <taxon>Hyalomma</taxon>
    </lineage>
</organism>
<gene>
    <name evidence="1" type="ORF">HPB50_015526</name>
</gene>
<evidence type="ECO:0000313" key="1">
    <source>
        <dbReference type="EMBL" id="KAH6928422.1"/>
    </source>
</evidence>
<evidence type="ECO:0000313" key="2">
    <source>
        <dbReference type="Proteomes" id="UP000821845"/>
    </source>
</evidence>
<accession>A0ACB7S2V5</accession>
<reference evidence="1" key="1">
    <citation type="submission" date="2020-05" db="EMBL/GenBank/DDBJ databases">
        <title>Large-scale comparative analyses of tick genomes elucidate their genetic diversity and vector capacities.</title>
        <authorList>
            <person name="Jia N."/>
            <person name="Wang J."/>
            <person name="Shi W."/>
            <person name="Du L."/>
            <person name="Sun Y."/>
            <person name="Zhan W."/>
            <person name="Jiang J."/>
            <person name="Wang Q."/>
            <person name="Zhang B."/>
            <person name="Ji P."/>
            <person name="Sakyi L.B."/>
            <person name="Cui X."/>
            <person name="Yuan T."/>
            <person name="Jiang B."/>
            <person name="Yang W."/>
            <person name="Lam T.T.-Y."/>
            <person name="Chang Q."/>
            <person name="Ding S."/>
            <person name="Wang X."/>
            <person name="Zhu J."/>
            <person name="Ruan X."/>
            <person name="Zhao L."/>
            <person name="Wei J."/>
            <person name="Que T."/>
            <person name="Du C."/>
            <person name="Cheng J."/>
            <person name="Dai P."/>
            <person name="Han X."/>
            <person name="Huang E."/>
            <person name="Gao Y."/>
            <person name="Liu J."/>
            <person name="Shao H."/>
            <person name="Ye R."/>
            <person name="Li L."/>
            <person name="Wei W."/>
            <person name="Wang X."/>
            <person name="Wang C."/>
            <person name="Yang T."/>
            <person name="Huo Q."/>
            <person name="Li W."/>
            <person name="Guo W."/>
            <person name="Chen H."/>
            <person name="Zhou L."/>
            <person name="Ni X."/>
            <person name="Tian J."/>
            <person name="Zhou Y."/>
            <person name="Sheng Y."/>
            <person name="Liu T."/>
            <person name="Pan Y."/>
            <person name="Xia L."/>
            <person name="Li J."/>
            <person name="Zhao F."/>
            <person name="Cao W."/>
        </authorList>
    </citation>
    <scope>NUCLEOTIDE SEQUENCE</scope>
    <source>
        <strain evidence="1">Hyas-2018</strain>
    </source>
</reference>
<sequence>MMLDHIRDLNERSLLCTVEQLRDAMRSGNPGEPRTIFCHDMDGNYKEDRHVSLGYLIIRGLARPDALRALTMAPGLPRRTLRVNAAFDGLRCG</sequence>
<comment type="caution">
    <text evidence="1">The sequence shown here is derived from an EMBL/GenBank/DDBJ whole genome shotgun (WGS) entry which is preliminary data.</text>
</comment>
<proteinExistence type="predicted"/>